<feature type="domain" description="Protein kinase" evidence="1">
    <location>
        <begin position="1"/>
        <end position="250"/>
    </location>
</feature>
<dbReference type="AlphaFoldDB" id="A0A2G9U1Y6"/>
<accession>A0A2G9U1Y6</accession>
<dbReference type="SUPFAM" id="SSF56112">
    <property type="entry name" value="Protein kinase-like (PK-like)"/>
    <property type="match status" value="1"/>
</dbReference>
<organism evidence="2 3">
    <name type="scientific">Teladorsagia circumcincta</name>
    <name type="common">Brown stomach worm</name>
    <name type="synonym">Ostertagia circumcincta</name>
    <dbReference type="NCBI Taxonomy" id="45464"/>
    <lineage>
        <taxon>Eukaryota</taxon>
        <taxon>Metazoa</taxon>
        <taxon>Ecdysozoa</taxon>
        <taxon>Nematoda</taxon>
        <taxon>Chromadorea</taxon>
        <taxon>Rhabditida</taxon>
        <taxon>Rhabditina</taxon>
        <taxon>Rhabditomorpha</taxon>
        <taxon>Strongyloidea</taxon>
        <taxon>Trichostrongylidae</taxon>
        <taxon>Teladorsagia</taxon>
    </lineage>
</organism>
<dbReference type="InterPro" id="IPR000719">
    <property type="entry name" value="Prot_kinase_dom"/>
</dbReference>
<name>A0A2G9U1Y6_TELCI</name>
<evidence type="ECO:0000313" key="3">
    <source>
        <dbReference type="Proteomes" id="UP000230423"/>
    </source>
</evidence>
<protein>
    <recommendedName>
        <fullName evidence="1">Protein kinase domain-containing protein</fullName>
    </recommendedName>
</protein>
<dbReference type="PROSITE" id="PS50011">
    <property type="entry name" value="PROTEIN_KINASE_DOM"/>
    <property type="match status" value="1"/>
</dbReference>
<dbReference type="GO" id="GO:0004672">
    <property type="term" value="F:protein kinase activity"/>
    <property type="evidence" value="ECO:0007669"/>
    <property type="project" value="InterPro"/>
</dbReference>
<gene>
    <name evidence="2" type="ORF">TELCIR_14093</name>
</gene>
<dbReference type="EMBL" id="KZ350041">
    <property type="protein sequence ID" value="PIO64286.1"/>
    <property type="molecule type" value="Genomic_DNA"/>
</dbReference>
<dbReference type="InterPro" id="IPR011009">
    <property type="entry name" value="Kinase-like_dom_sf"/>
</dbReference>
<dbReference type="PANTHER" id="PTHR11909">
    <property type="entry name" value="CASEIN KINASE-RELATED"/>
    <property type="match status" value="1"/>
</dbReference>
<dbReference type="InterPro" id="IPR050235">
    <property type="entry name" value="CK1_Ser-Thr_kinase"/>
</dbReference>
<evidence type="ECO:0000313" key="2">
    <source>
        <dbReference type="EMBL" id="PIO64286.1"/>
    </source>
</evidence>
<dbReference type="OrthoDB" id="5872528at2759"/>
<sequence length="250" mass="29315">IQKHYNSQNKIQPHCRVHDQKDPTKLFAMKVEKKLETRKHSKLKMEIAILKLVSQERKLSHFTSIIDRGKKETYFFLVMELVGKSLADLKHHRPGRVFTISTGLGASIQCLEACEDLHKYGFIHRDLKPANYACGLGDKKRVGTIPFASISCHRNTEMGPKDDCESWFYLLIDITFPQGLLWKALSEKNEVLRVKEEIRKEKRVRFDMLSEAQFGNMKCKEELTRILDYIDSLHYHDHVDYTFIYKLLEE</sequence>
<evidence type="ECO:0000259" key="1">
    <source>
        <dbReference type="PROSITE" id="PS50011"/>
    </source>
</evidence>
<keyword evidence="3" id="KW-1185">Reference proteome</keyword>
<dbReference type="Proteomes" id="UP000230423">
    <property type="component" value="Unassembled WGS sequence"/>
</dbReference>
<feature type="non-terminal residue" evidence="2">
    <location>
        <position position="1"/>
    </location>
</feature>
<dbReference type="Pfam" id="PF00069">
    <property type="entry name" value="Pkinase"/>
    <property type="match status" value="1"/>
</dbReference>
<dbReference type="GO" id="GO:0005524">
    <property type="term" value="F:ATP binding"/>
    <property type="evidence" value="ECO:0007669"/>
    <property type="project" value="InterPro"/>
</dbReference>
<feature type="non-terminal residue" evidence="2">
    <location>
        <position position="250"/>
    </location>
</feature>
<dbReference type="Gene3D" id="1.10.510.10">
    <property type="entry name" value="Transferase(Phosphotransferase) domain 1"/>
    <property type="match status" value="2"/>
</dbReference>
<reference evidence="2" key="1">
    <citation type="submission" date="2015-09" db="EMBL/GenBank/DDBJ databases">
        <title>Draft genome of the parasitic nematode Teladorsagia circumcincta isolate WARC Sus (inbred).</title>
        <authorList>
            <person name="Mitreva M."/>
        </authorList>
    </citation>
    <scope>NUCLEOTIDE SEQUENCE [LARGE SCALE GENOMIC DNA]</scope>
    <source>
        <strain evidence="2">S</strain>
    </source>
</reference>
<dbReference type="SMART" id="SM00220">
    <property type="entry name" value="S_TKc"/>
    <property type="match status" value="1"/>
</dbReference>
<proteinExistence type="predicted"/>